<dbReference type="InterPro" id="IPR045028">
    <property type="entry name" value="DinG/Rad3-like"/>
</dbReference>
<comment type="subcellular location">
    <subcellularLocation>
        <location evidence="2">Nucleus</location>
    </subcellularLocation>
</comment>
<evidence type="ECO:0000256" key="18">
    <source>
        <dbReference type="ARBA" id="ARBA00044998"/>
    </source>
</evidence>
<comment type="similarity">
    <text evidence="3">Belongs to the DEAD box helicase family. DEAH subfamily. DDX11/CHL1 sub-subfamily.</text>
</comment>
<dbReference type="PANTHER" id="PTHR11472:SF41">
    <property type="entry name" value="ATP-DEPENDENT DNA HELICASE DDX11-RELATED"/>
    <property type="match status" value="1"/>
</dbReference>
<dbReference type="PROSITE" id="PS51193">
    <property type="entry name" value="HELICASE_ATP_BIND_2"/>
    <property type="match status" value="1"/>
</dbReference>
<dbReference type="EMBL" id="LSSK01001135">
    <property type="protein sequence ID" value="OMH80602.1"/>
    <property type="molecule type" value="Genomic_DNA"/>
</dbReference>
<evidence type="ECO:0000256" key="10">
    <source>
        <dbReference type="ARBA" id="ARBA00022840"/>
    </source>
</evidence>
<feature type="compositionally biased region" description="Basic and acidic residues" evidence="22">
    <location>
        <begin position="115"/>
        <end position="126"/>
    </location>
</feature>
<evidence type="ECO:0000256" key="5">
    <source>
        <dbReference type="ARBA" id="ARBA00017386"/>
    </source>
</evidence>
<evidence type="ECO:0000256" key="7">
    <source>
        <dbReference type="ARBA" id="ARBA00022741"/>
    </source>
</evidence>
<comment type="catalytic activity">
    <reaction evidence="21">
        <text>ATP + H2O = ADP + phosphate + H(+)</text>
        <dbReference type="Rhea" id="RHEA:13065"/>
        <dbReference type="ChEBI" id="CHEBI:15377"/>
        <dbReference type="ChEBI" id="CHEBI:15378"/>
        <dbReference type="ChEBI" id="CHEBI:30616"/>
        <dbReference type="ChEBI" id="CHEBI:43474"/>
        <dbReference type="ChEBI" id="CHEBI:456216"/>
        <dbReference type="EC" id="5.6.2.3"/>
    </reaction>
</comment>
<sequence length="942" mass="105626">MKEYLPEDGSLEIPDSGEKYHFPFEPYHVQLDFMKNVFEVCENGKFGIFQSPTGKEPSWIMKQKREKRDRERKEEYKKQLEKYEKWVKKIRELEMAECKNSRRLLFMSRQANIKSKNDTGLQHEENNTGENENEVLEDYNSDPEVDAGSKDKDVKLWLKSYNSGAIDKGFETSSDEDDDYFSGKGRGKGVMFPTEPDTRQVTFIVIYASRTHSQLSQTLKEFKKTRFWTEDVMKAVTVGSRQQLCINSKVTSSCTTVGQINERCIDLQKSTTPKARRCPYLTKEHTPMLDFAAKCRSDVLDIEDLVVVGKSMDVCPYYGVRRALSGSQLIAVPYNLLLVKESREALGLNIENTIVVIDEAHNLIESIANAYGSTLKWEICKRAHDLVKMYFDKYWKRLKGQNIVYIRQLITLLKMIDKYFATNAKVLQQSRNAYNEKTNDTTVNTPSGVRSAKGSNVNVHVMNTNELLTQLRIENINLPKLVRFLQISQLSRKLSMFNDRIESMKQEAEASKIQNSNSNKRARTESCKKNISGAELERSQTRNIENQGYRLESAISPMAALSAVESFMSCLGISNSNAGRVFLTLSVNEVADGQLSFEGELKYVLMDPSDSFFDIITLPRAVILAGGTMSPMDDVVVQLGLNATEPSQETTGLTNRHSSTDPSSKATTHALKVDSIQKRKPVHIFECGHVVPSSSISMNIIGYGTGSSELVLNFSNQKNSKLLYVAELGESLFRVIDPIPGGVVAFFPSYSFLNNAVANWSNSGIINKISLKKKVFIEPKISNSRTMPTTDGGNFSYTAPHENKRVGKPKMASGNVQGVLASYGSAVRRNNGAILFAVVGGNMSEGINFSDELARAVIMLGMPFPNLGSPELAEKIKHYQNNQSSGLFKNTRAIPTQTARQGYIDNSPGEFKMDSMGLSYYENMCMRAVNQSIGKVNNSFSF</sequence>
<dbReference type="Pfam" id="PF06733">
    <property type="entry name" value="DEAD_2"/>
    <property type="match status" value="1"/>
</dbReference>
<evidence type="ECO:0000256" key="13">
    <source>
        <dbReference type="ARBA" id="ARBA00023235"/>
    </source>
</evidence>
<comment type="function">
    <text evidence="20">ATP-dependent DNA helicase important for chromosome transmission and normal cell cycle progression in G(2)/M. May have a role in changing DNA topology to allow the loading of proteins involved in maintaining sister chromatid cohesion in the vicinity of the centromeres. Has a specific role in chromosome segregation during meiosis II.</text>
</comment>
<dbReference type="GO" id="GO:0005524">
    <property type="term" value="F:ATP binding"/>
    <property type="evidence" value="ECO:0007669"/>
    <property type="project" value="UniProtKB-KW"/>
</dbReference>
<feature type="region of interest" description="Disordered" evidence="22">
    <location>
        <begin position="115"/>
        <end position="135"/>
    </location>
</feature>
<feature type="domain" description="Helicase ATP-binding" evidence="23">
    <location>
        <begin position="16"/>
        <end position="410"/>
    </location>
</feature>
<evidence type="ECO:0000313" key="25">
    <source>
        <dbReference type="Proteomes" id="UP000188320"/>
    </source>
</evidence>
<dbReference type="InterPro" id="IPR027417">
    <property type="entry name" value="P-loop_NTPase"/>
</dbReference>
<evidence type="ECO:0000256" key="17">
    <source>
        <dbReference type="ARBA" id="ARBA00044969"/>
    </source>
</evidence>
<keyword evidence="8" id="KW-0378">Hydrolase</keyword>
<keyword evidence="11" id="KW-0408">Iron</keyword>
<feature type="region of interest" description="Disordered" evidence="22">
    <location>
        <begin position="508"/>
        <end position="527"/>
    </location>
</feature>
<dbReference type="AlphaFoldDB" id="A0A1R1PIC5"/>
<dbReference type="NCBIfam" id="TIGR00604">
    <property type="entry name" value="rad3"/>
    <property type="match status" value="1"/>
</dbReference>
<evidence type="ECO:0000256" key="3">
    <source>
        <dbReference type="ARBA" id="ARBA00008435"/>
    </source>
</evidence>
<dbReference type="Pfam" id="PF13307">
    <property type="entry name" value="Helicase_C_2"/>
    <property type="match status" value="1"/>
</dbReference>
<dbReference type="PANTHER" id="PTHR11472">
    <property type="entry name" value="DNA REPAIR DEAD HELICASE RAD3/XP-D SUBFAMILY MEMBER"/>
    <property type="match status" value="1"/>
</dbReference>
<evidence type="ECO:0000256" key="2">
    <source>
        <dbReference type="ARBA" id="ARBA00004123"/>
    </source>
</evidence>
<dbReference type="GO" id="GO:0003677">
    <property type="term" value="F:DNA binding"/>
    <property type="evidence" value="ECO:0007669"/>
    <property type="project" value="InterPro"/>
</dbReference>
<name>A0A1R1PIC5_ZANCU</name>
<dbReference type="InterPro" id="IPR014013">
    <property type="entry name" value="Helic_SF1/SF2_ATP-bd_DinG/Rad3"/>
</dbReference>
<comment type="caution">
    <text evidence="24">The sequence shown here is derived from an EMBL/GenBank/DDBJ whole genome shotgun (WGS) entry which is preliminary data.</text>
</comment>
<evidence type="ECO:0000256" key="19">
    <source>
        <dbReference type="ARBA" id="ARBA00045008"/>
    </source>
</evidence>
<evidence type="ECO:0000256" key="14">
    <source>
        <dbReference type="ARBA" id="ARBA00023242"/>
    </source>
</evidence>
<dbReference type="InterPro" id="IPR010614">
    <property type="entry name" value="RAD3-like_helicase_DEAD"/>
</dbReference>
<evidence type="ECO:0000256" key="12">
    <source>
        <dbReference type="ARBA" id="ARBA00023014"/>
    </source>
</evidence>
<keyword evidence="9 24" id="KW-0347">Helicase</keyword>
<dbReference type="SMART" id="SM00488">
    <property type="entry name" value="DEXDc2"/>
    <property type="match status" value="1"/>
</dbReference>
<dbReference type="OrthoDB" id="267079at2759"/>
<keyword evidence="14" id="KW-0539">Nucleus</keyword>
<evidence type="ECO:0000256" key="15">
    <source>
        <dbReference type="ARBA" id="ARBA00023306"/>
    </source>
</evidence>
<feature type="compositionally biased region" description="Polar residues" evidence="22">
    <location>
        <begin position="646"/>
        <end position="667"/>
    </location>
</feature>
<dbReference type="GO" id="GO:0046872">
    <property type="term" value="F:metal ion binding"/>
    <property type="evidence" value="ECO:0007669"/>
    <property type="project" value="UniProtKB-KW"/>
</dbReference>
<dbReference type="InterPro" id="IPR006555">
    <property type="entry name" value="ATP-dep_Helicase_C"/>
</dbReference>
<reference evidence="25" key="1">
    <citation type="submission" date="2017-01" db="EMBL/GenBank/DDBJ databases">
        <authorList>
            <person name="Wang Y."/>
            <person name="White M."/>
            <person name="Kvist S."/>
            <person name="Moncalvo J.-M."/>
        </authorList>
    </citation>
    <scope>NUCLEOTIDE SEQUENCE [LARGE SCALE GENOMIC DNA]</scope>
    <source>
        <strain evidence="25">COL-18-3</strain>
    </source>
</reference>
<dbReference type="SMART" id="SM00491">
    <property type="entry name" value="HELICc2"/>
    <property type="match status" value="1"/>
</dbReference>
<comment type="cofactor">
    <cofactor evidence="1">
        <name>[4Fe-4S] cluster</name>
        <dbReference type="ChEBI" id="CHEBI:49883"/>
    </cofactor>
</comment>
<gene>
    <name evidence="24" type="ORF">AX774_g5961</name>
</gene>
<evidence type="ECO:0000313" key="24">
    <source>
        <dbReference type="EMBL" id="OMH80602.1"/>
    </source>
</evidence>
<dbReference type="GO" id="GO:0006139">
    <property type="term" value="P:nucleobase-containing compound metabolic process"/>
    <property type="evidence" value="ECO:0007669"/>
    <property type="project" value="InterPro"/>
</dbReference>
<keyword evidence="10" id="KW-0067">ATP-binding</keyword>
<accession>A0A1R1PIC5</accession>
<organism evidence="24 25">
    <name type="scientific">Zancudomyces culisetae</name>
    <name type="common">Gut fungus</name>
    <name type="synonym">Smittium culisetae</name>
    <dbReference type="NCBI Taxonomy" id="1213189"/>
    <lineage>
        <taxon>Eukaryota</taxon>
        <taxon>Fungi</taxon>
        <taxon>Fungi incertae sedis</taxon>
        <taxon>Zoopagomycota</taxon>
        <taxon>Kickxellomycotina</taxon>
        <taxon>Harpellomycetes</taxon>
        <taxon>Harpellales</taxon>
        <taxon>Legeriomycetaceae</taxon>
        <taxon>Zancudomyces</taxon>
    </lineage>
</organism>
<dbReference type="Gene3D" id="3.40.50.300">
    <property type="entry name" value="P-loop containing nucleotide triphosphate hydrolases"/>
    <property type="match status" value="2"/>
</dbReference>
<dbReference type="GO" id="GO:0016818">
    <property type="term" value="F:hydrolase activity, acting on acid anhydrides, in phosphorus-containing anhydrides"/>
    <property type="evidence" value="ECO:0007669"/>
    <property type="project" value="InterPro"/>
</dbReference>
<proteinExistence type="inferred from homology"/>
<keyword evidence="25" id="KW-1185">Reference proteome</keyword>
<evidence type="ECO:0000259" key="23">
    <source>
        <dbReference type="PROSITE" id="PS51193"/>
    </source>
</evidence>
<dbReference type="InterPro" id="IPR013020">
    <property type="entry name" value="Rad3/Chl1-like"/>
</dbReference>
<evidence type="ECO:0000256" key="9">
    <source>
        <dbReference type="ARBA" id="ARBA00022806"/>
    </source>
</evidence>
<evidence type="ECO:0000256" key="8">
    <source>
        <dbReference type="ARBA" id="ARBA00022801"/>
    </source>
</evidence>
<evidence type="ECO:0000256" key="4">
    <source>
        <dbReference type="ARBA" id="ARBA00016387"/>
    </source>
</evidence>
<dbReference type="Proteomes" id="UP000188320">
    <property type="component" value="Unassembled WGS sequence"/>
</dbReference>
<keyword evidence="13" id="KW-0413">Isomerase</keyword>
<dbReference type="GO" id="GO:0043139">
    <property type="term" value="F:5'-3' DNA helicase activity"/>
    <property type="evidence" value="ECO:0007669"/>
    <property type="project" value="UniProtKB-EC"/>
</dbReference>
<keyword evidence="6" id="KW-0479">Metal-binding</keyword>
<keyword evidence="15" id="KW-0131">Cell cycle</keyword>
<keyword evidence="12" id="KW-0411">Iron-sulfur</keyword>
<dbReference type="GO" id="GO:0051536">
    <property type="term" value="F:iron-sulfur cluster binding"/>
    <property type="evidence" value="ECO:0007669"/>
    <property type="project" value="UniProtKB-KW"/>
</dbReference>
<dbReference type="GO" id="GO:0005634">
    <property type="term" value="C:nucleus"/>
    <property type="evidence" value="ECO:0007669"/>
    <property type="project" value="UniProtKB-SubCell"/>
</dbReference>
<evidence type="ECO:0000256" key="22">
    <source>
        <dbReference type="SAM" id="MobiDB-lite"/>
    </source>
</evidence>
<evidence type="ECO:0000256" key="1">
    <source>
        <dbReference type="ARBA" id="ARBA00001966"/>
    </source>
</evidence>
<evidence type="ECO:0000256" key="6">
    <source>
        <dbReference type="ARBA" id="ARBA00022723"/>
    </source>
</evidence>
<evidence type="ECO:0000256" key="20">
    <source>
        <dbReference type="ARBA" id="ARBA00045702"/>
    </source>
</evidence>
<evidence type="ECO:0000256" key="21">
    <source>
        <dbReference type="ARBA" id="ARBA00048954"/>
    </source>
</evidence>
<feature type="region of interest" description="Disordered" evidence="22">
    <location>
        <begin position="646"/>
        <end position="669"/>
    </location>
</feature>
<dbReference type="InterPro" id="IPR006554">
    <property type="entry name" value="Helicase-like_DEXD_c2"/>
</dbReference>
<keyword evidence="7" id="KW-0547">Nucleotide-binding</keyword>
<dbReference type="EC" id="5.6.2.3" evidence="17"/>
<evidence type="ECO:0000256" key="16">
    <source>
        <dbReference type="ARBA" id="ARBA00029709"/>
    </source>
</evidence>
<dbReference type="GO" id="GO:0034085">
    <property type="term" value="P:establishment of sister chromatid cohesion"/>
    <property type="evidence" value="ECO:0007669"/>
    <property type="project" value="TreeGrafter"/>
</dbReference>
<evidence type="ECO:0000256" key="11">
    <source>
        <dbReference type="ARBA" id="ARBA00023004"/>
    </source>
</evidence>
<protein>
    <recommendedName>
        <fullName evidence="5">ATP-dependent DNA helicase CHL1</fullName>
        <ecNumber evidence="17">5.6.2.3</ecNumber>
    </recommendedName>
    <alternativeName>
        <fullName evidence="4">ATP-dependent DNA helicase chl1</fullName>
    </alternativeName>
    <alternativeName>
        <fullName evidence="16">Chromosome loss protein 1</fullName>
    </alternativeName>
    <alternativeName>
        <fullName evidence="18 19">DNA 5'-3' helicase CHL1</fullName>
    </alternativeName>
</protein>